<evidence type="ECO:0000313" key="1">
    <source>
        <dbReference type="EMBL" id="KAF4656245.1"/>
    </source>
</evidence>
<comment type="caution">
    <text evidence="1">The sequence shown here is derived from an EMBL/GenBank/DDBJ whole genome shotgun (WGS) entry which is preliminary data.</text>
</comment>
<dbReference type="Proteomes" id="UP000591131">
    <property type="component" value="Unassembled WGS sequence"/>
</dbReference>
<evidence type="ECO:0000313" key="2">
    <source>
        <dbReference type="Proteomes" id="UP000591131"/>
    </source>
</evidence>
<keyword evidence="2" id="KW-1185">Reference proteome</keyword>
<name>A0A7J6LAK0_PERCH</name>
<proteinExistence type="predicted"/>
<reference evidence="1 2" key="1">
    <citation type="submission" date="2020-04" db="EMBL/GenBank/DDBJ databases">
        <title>Perkinsus chesapeaki whole genome sequence.</title>
        <authorList>
            <person name="Bogema D.R."/>
        </authorList>
    </citation>
    <scope>NUCLEOTIDE SEQUENCE [LARGE SCALE GENOMIC DNA]</scope>
    <source>
        <strain evidence="1">ATCC PRA-425</strain>
    </source>
</reference>
<sequence length="197" mass="22119">MSLQKVGERVIGLTHLIVRYDSYHSHWTSRQWNLFFQWSLKILPVPLPTSAPPGDVHRLSTAKLQTSSYACGSLKKLPPEALREKTGLPGLPWEIKDVWSVMHSVKAVIDRNVATDKMSRASGNILLSFVLELSIRLGEELDKCEILNSEMGSLHDKIAKLECETSKNSKSVVVGSSSSNTYRNRRRVSQVEEADFV</sequence>
<accession>A0A7J6LAK0</accession>
<protein>
    <submittedName>
        <fullName evidence="1">Uncharacterized protein</fullName>
    </submittedName>
</protein>
<dbReference type="EMBL" id="JAAPAO010000610">
    <property type="protein sequence ID" value="KAF4656245.1"/>
    <property type="molecule type" value="Genomic_DNA"/>
</dbReference>
<dbReference type="AlphaFoldDB" id="A0A7J6LAK0"/>
<organism evidence="1 2">
    <name type="scientific">Perkinsus chesapeaki</name>
    <name type="common">Clam parasite</name>
    <name type="synonym">Perkinsus andrewsi</name>
    <dbReference type="NCBI Taxonomy" id="330153"/>
    <lineage>
        <taxon>Eukaryota</taxon>
        <taxon>Sar</taxon>
        <taxon>Alveolata</taxon>
        <taxon>Perkinsozoa</taxon>
        <taxon>Perkinsea</taxon>
        <taxon>Perkinsida</taxon>
        <taxon>Perkinsidae</taxon>
        <taxon>Perkinsus</taxon>
    </lineage>
</organism>
<gene>
    <name evidence="1" type="ORF">FOL47_009086</name>
</gene>